<comment type="caution">
    <text evidence="3">The sequence shown here is derived from an EMBL/GenBank/DDBJ whole genome shotgun (WGS) entry which is preliminary data.</text>
</comment>
<dbReference type="AlphaFoldDB" id="A0A833R3R2"/>
<keyword evidence="2" id="KW-0812">Transmembrane</keyword>
<evidence type="ECO:0000313" key="4">
    <source>
        <dbReference type="Proteomes" id="UP000623129"/>
    </source>
</evidence>
<protein>
    <submittedName>
        <fullName evidence="3">Uncharacterized protein</fullName>
    </submittedName>
</protein>
<dbReference type="Proteomes" id="UP000623129">
    <property type="component" value="Unassembled WGS sequence"/>
</dbReference>
<name>A0A833R3R2_9POAL</name>
<evidence type="ECO:0000313" key="3">
    <source>
        <dbReference type="EMBL" id="KAF3334764.1"/>
    </source>
</evidence>
<evidence type="ECO:0000256" key="2">
    <source>
        <dbReference type="SAM" id="Phobius"/>
    </source>
</evidence>
<dbReference type="EMBL" id="SWLB01000009">
    <property type="protein sequence ID" value="KAF3334764.1"/>
    <property type="molecule type" value="Genomic_DNA"/>
</dbReference>
<keyword evidence="2" id="KW-1133">Transmembrane helix</keyword>
<sequence>MDSNIDSNSSTSVSSSSSTPSWPDRIETLSHILTHQTLTPSLHSQFFVSLRAPCFLDWSFPPFLCDSPTALPFWTLSFFFSRASRLGFPHTTWRSLCPFQQPPPCILSSGVDPAPDRWGPQELREYARKRIRRPRHGPRVPQLLLFLVPNLALLSLLLMSDGLWRRPAS</sequence>
<feature type="region of interest" description="Disordered" evidence="1">
    <location>
        <begin position="1"/>
        <end position="21"/>
    </location>
</feature>
<organism evidence="3 4">
    <name type="scientific">Carex littledalei</name>
    <dbReference type="NCBI Taxonomy" id="544730"/>
    <lineage>
        <taxon>Eukaryota</taxon>
        <taxon>Viridiplantae</taxon>
        <taxon>Streptophyta</taxon>
        <taxon>Embryophyta</taxon>
        <taxon>Tracheophyta</taxon>
        <taxon>Spermatophyta</taxon>
        <taxon>Magnoliopsida</taxon>
        <taxon>Liliopsida</taxon>
        <taxon>Poales</taxon>
        <taxon>Cyperaceae</taxon>
        <taxon>Cyperoideae</taxon>
        <taxon>Cariceae</taxon>
        <taxon>Carex</taxon>
        <taxon>Carex subgen. Euthyceras</taxon>
    </lineage>
</organism>
<keyword evidence="2" id="KW-0472">Membrane</keyword>
<feature type="transmembrane region" description="Helical" evidence="2">
    <location>
        <begin position="140"/>
        <end position="159"/>
    </location>
</feature>
<evidence type="ECO:0000256" key="1">
    <source>
        <dbReference type="SAM" id="MobiDB-lite"/>
    </source>
</evidence>
<accession>A0A833R3R2</accession>
<keyword evidence="4" id="KW-1185">Reference proteome</keyword>
<dbReference type="PANTHER" id="PTHR38364:SF1">
    <property type="entry name" value="OS04G0475300 PROTEIN"/>
    <property type="match status" value="1"/>
</dbReference>
<dbReference type="PANTHER" id="PTHR38364">
    <property type="entry name" value="OSJNBA0022H21.9 PROTEIN"/>
    <property type="match status" value="1"/>
</dbReference>
<proteinExistence type="predicted"/>
<dbReference type="OrthoDB" id="679818at2759"/>
<gene>
    <name evidence="3" type="ORF">FCM35_KLT21368</name>
</gene>
<reference evidence="3" key="1">
    <citation type="submission" date="2020-01" db="EMBL/GenBank/DDBJ databases">
        <title>Genome sequence of Kobresia littledalei, the first chromosome-level genome in the family Cyperaceae.</title>
        <authorList>
            <person name="Qu G."/>
        </authorList>
    </citation>
    <scope>NUCLEOTIDE SEQUENCE</scope>
    <source>
        <strain evidence="3">C.B.Clarke</strain>
        <tissue evidence="3">Leaf</tissue>
    </source>
</reference>